<sequence>MTYSSGSLINQKKWILLFHFIIGAIIGVLLLHPLTTMVFWYEYKGLIEFPGNSPIEFLIQRLITEFKFELIPMSFVFALLGGIVGLLFGLYHIRLSGQKNLVRYLEHELAEELPLLIARGESEHLEFKSTYRWDVRQQRTNRALELIVIKAIAGFLNREGGTLLIGVEDNGNIIGIDSDFQTLKHKNRDGFERALMDTVKTSLGGNACALLHCRFHDIENKTICRVIVESAVEPVYYHEDSVARLMVRTGNSTRELDAREAHAYLSSRTTKSFSL</sequence>
<organism evidence="3 4">
    <name type="scientific">Aliidiomarina maris</name>
    <dbReference type="NCBI Taxonomy" id="531312"/>
    <lineage>
        <taxon>Bacteria</taxon>
        <taxon>Pseudomonadati</taxon>
        <taxon>Pseudomonadota</taxon>
        <taxon>Gammaproteobacteria</taxon>
        <taxon>Alteromonadales</taxon>
        <taxon>Idiomarinaceae</taxon>
        <taxon>Aliidiomarina</taxon>
    </lineage>
</organism>
<dbReference type="GO" id="GO:0003677">
    <property type="term" value="F:DNA binding"/>
    <property type="evidence" value="ECO:0007669"/>
    <property type="project" value="UniProtKB-KW"/>
</dbReference>
<dbReference type="RefSeq" id="WP_197492679.1">
    <property type="nucleotide sequence ID" value="NZ_PIPK01000010.1"/>
</dbReference>
<dbReference type="Pfam" id="PF04326">
    <property type="entry name" value="SLFN_AlbA_2"/>
    <property type="match status" value="1"/>
</dbReference>
<protein>
    <submittedName>
        <fullName evidence="3">Putative DNA-binding protein</fullName>
    </submittedName>
</protein>
<evidence type="ECO:0000313" key="3">
    <source>
        <dbReference type="EMBL" id="RAJ95415.1"/>
    </source>
</evidence>
<dbReference type="Gene3D" id="3.30.950.30">
    <property type="entry name" value="Schlafen, AAA domain"/>
    <property type="match status" value="1"/>
</dbReference>
<name>A0A327WVD7_9GAMM</name>
<dbReference type="EMBL" id="QLMD01000010">
    <property type="protein sequence ID" value="RAJ95415.1"/>
    <property type="molecule type" value="Genomic_DNA"/>
</dbReference>
<keyword evidence="1" id="KW-0472">Membrane</keyword>
<proteinExistence type="predicted"/>
<dbReference type="AlphaFoldDB" id="A0A327WVD7"/>
<feature type="transmembrane region" description="Helical" evidence="1">
    <location>
        <begin position="70"/>
        <end position="93"/>
    </location>
</feature>
<keyword evidence="1" id="KW-1133">Transmembrane helix</keyword>
<keyword evidence="3" id="KW-0238">DNA-binding</keyword>
<dbReference type="PANTHER" id="PTHR30595:SF6">
    <property type="entry name" value="SCHLAFEN ALBA-2 DOMAIN-CONTAINING PROTEIN"/>
    <property type="match status" value="1"/>
</dbReference>
<accession>A0A327WVD7</accession>
<keyword evidence="1" id="KW-0812">Transmembrane</keyword>
<dbReference type="Proteomes" id="UP000249203">
    <property type="component" value="Unassembled WGS sequence"/>
</dbReference>
<dbReference type="InterPro" id="IPR038461">
    <property type="entry name" value="Schlafen_AlbA_2_dom_sf"/>
</dbReference>
<feature type="domain" description="Schlafen AlbA-2" evidence="2">
    <location>
        <begin position="121"/>
        <end position="256"/>
    </location>
</feature>
<gene>
    <name evidence="3" type="ORF">B0I24_11099</name>
</gene>
<dbReference type="PANTHER" id="PTHR30595">
    <property type="entry name" value="GLPR-RELATED TRANSCRIPTIONAL REPRESSOR"/>
    <property type="match status" value="1"/>
</dbReference>
<comment type="caution">
    <text evidence="3">The sequence shown here is derived from an EMBL/GenBank/DDBJ whole genome shotgun (WGS) entry which is preliminary data.</text>
</comment>
<reference evidence="3 4" key="1">
    <citation type="submission" date="2018-06" db="EMBL/GenBank/DDBJ databases">
        <title>Genomic Encyclopedia of Type Strains, Phase III (KMG-III): the genomes of soil and plant-associated and newly described type strains.</title>
        <authorList>
            <person name="Whitman W."/>
        </authorList>
    </citation>
    <scope>NUCLEOTIDE SEQUENCE [LARGE SCALE GENOMIC DNA]</scope>
    <source>
        <strain evidence="3 4">CGMCC 1.15366</strain>
    </source>
</reference>
<dbReference type="InterPro" id="IPR007421">
    <property type="entry name" value="Schlafen_AlbA_2_dom"/>
</dbReference>
<evidence type="ECO:0000259" key="2">
    <source>
        <dbReference type="Pfam" id="PF04326"/>
    </source>
</evidence>
<evidence type="ECO:0000313" key="4">
    <source>
        <dbReference type="Proteomes" id="UP000249203"/>
    </source>
</evidence>
<feature type="transmembrane region" description="Helical" evidence="1">
    <location>
        <begin position="14"/>
        <end position="41"/>
    </location>
</feature>
<evidence type="ECO:0000256" key="1">
    <source>
        <dbReference type="SAM" id="Phobius"/>
    </source>
</evidence>